<dbReference type="CDD" id="cd09274">
    <property type="entry name" value="RNase_HI_RT_Ty3"/>
    <property type="match status" value="1"/>
</dbReference>
<dbReference type="OrthoDB" id="5985335at2759"/>
<feature type="compositionally biased region" description="Basic residues" evidence="8">
    <location>
        <begin position="257"/>
        <end position="267"/>
    </location>
</feature>
<dbReference type="Pfam" id="PF00665">
    <property type="entry name" value="rve"/>
    <property type="match status" value="1"/>
</dbReference>
<dbReference type="GO" id="GO:0003676">
    <property type="term" value="F:nucleic acid binding"/>
    <property type="evidence" value="ECO:0007669"/>
    <property type="project" value="InterPro"/>
</dbReference>
<dbReference type="Pfam" id="PF17917">
    <property type="entry name" value="RT_RNaseH"/>
    <property type="match status" value="1"/>
</dbReference>
<dbReference type="Pfam" id="PF00078">
    <property type="entry name" value="RVT_1"/>
    <property type="match status" value="1"/>
</dbReference>
<dbReference type="InterPro" id="IPR043128">
    <property type="entry name" value="Rev_trsase/Diguanyl_cyclase"/>
</dbReference>
<keyword evidence="5" id="KW-0255">Endonuclease</keyword>
<dbReference type="SUPFAM" id="SSF50630">
    <property type="entry name" value="Acid proteases"/>
    <property type="match status" value="1"/>
</dbReference>
<dbReference type="GO" id="GO:0016787">
    <property type="term" value="F:hydrolase activity"/>
    <property type="evidence" value="ECO:0007669"/>
    <property type="project" value="UniProtKB-KW"/>
</dbReference>
<keyword evidence="2" id="KW-0808">Transferase</keyword>
<sequence>MMSGIFVWWRVDSYIYLINQFTANSRLSLTLHWRRGLQFIRFKILNTRVVLYCVSIKMPIGKLEPFNLSSKQWPAYIRRVNQYILLNDVKDNLKVPMLITIVGESTYSLMCDLCSPDFPENKSYEDLVKLVADHLEPQRSEIAERHVFRLRRQRAGEPLAEYLQALKHLATTCNFGKCRKCSSLEENLRDQFVSGLANDAMRSRIFAERKIEYKEAVELALALEAAEKHAEVSGSTGLPTTTSGAGGDAGEDLHYTRGARGRGHARGARSAGAAGAPEPAGAEGPARGAVAQACWRCGKAHRADRCRYVNYNCDLCKQRGHLRVMCKFVKNSETQQNYISGEEDCGDIFNIVGRRKDNKPYFINVIIDNFETKCEIDTGSRISAINEEMYSRQFAHKTIKADNLILRSYAGSPIVSLGYIEVKVRLQNVEVNSLPLYVIKNGARPLLGRDWLRALKVNQINLYKITDDEFVNRLCAEFPEVFTDKLGTCKRTIQLQMTSEEPVYVRARPVPLALRARVEHELARLEADGSIYRVDYSDYGTPIVPVVKKNGDIRICGDYKITINPKLKRDYYPLPRIEELFANLSGGEKFTKIDLTHAYEQCLLTKESQAYTAITTHLGTYAYRRTPYGLACIPEKFQKLMEETLRGIPGCVVFLDDICTTGTNDKEHISNLRAVLARLRDTGLTVKLSKCSFLQESVKYLGFIIDKKGLRPDPAKLDAISSAPRPENITQLKSFLGMLNYYGKFISNLSTLLYPLHKLLKKDIRWQWGHSCEQAFIEAKRALLGERVLAHYEEGRPLVLAVDSSAYGLGAVLAHRYSDGSERPVSCVSRTLNATEQNYSQLDKEALAILFGVIKHHQYLFGRKFILRTDHQPLTHIFGNKGGIPQTAASRLQRWAARLAAYDFTIEFVRSADNGPADALSRLPLPQEGRLVDAVNYINLIEDFFPISFKDVARETEKDSLLSKIKGFVNFGWPLTVNDTEKPYFVRKQDLSIELGCLIYRYRIIIPTSLRKQVLNEIHEGHLGMNKMKNLSRSYVYWPNLDKDIEDLCRACTACCVVRDAPPHAPLHPWEFPHHPWQRVHADFADCGGTRYLIMVDANSKWIEAIAMRKTDAQATIAVMRSIFSRFGLPSLLVTDNGPPFFSQEFKTFCQKNCIKHVTSAPYRPQGNGAAENAVKTVKKAIKRAKYEGEDVATALNKFLFQYRNCQHSTTGVSPAVALQGRRLRGRLDALRPDVSTVVRAAQERQVAAAGGTPRILAPADAVLARDYTARGEKWVPGTIVEQTGPVSYKVDIGRGENLRRHVDQIMPIGNKNRHSLSRTSIVSRGNDLASEQETPSVCEESENTFEDASDGVGEKLQTTGSETISKSRTSPPPPGASARALRAYNRARQEPID</sequence>
<evidence type="ECO:0000256" key="3">
    <source>
        <dbReference type="ARBA" id="ARBA00022695"/>
    </source>
</evidence>
<dbReference type="SUPFAM" id="SSF56672">
    <property type="entry name" value="DNA/RNA polymerases"/>
    <property type="match status" value="1"/>
</dbReference>
<feature type="compositionally biased region" description="Low complexity" evidence="8">
    <location>
        <begin position="232"/>
        <end position="243"/>
    </location>
</feature>
<dbReference type="InterPro" id="IPR000477">
    <property type="entry name" value="RT_dom"/>
</dbReference>
<dbReference type="Gene3D" id="3.30.70.270">
    <property type="match status" value="2"/>
</dbReference>
<feature type="domain" description="Integrase catalytic" evidence="9">
    <location>
        <begin position="1072"/>
        <end position="1223"/>
    </location>
</feature>
<feature type="region of interest" description="Disordered" evidence="8">
    <location>
        <begin position="231"/>
        <end position="283"/>
    </location>
</feature>
<evidence type="ECO:0000313" key="10">
    <source>
        <dbReference type="Proteomes" id="UP000301870"/>
    </source>
</evidence>
<reference evidence="11" key="1">
    <citation type="submission" date="2025-08" db="UniProtKB">
        <authorList>
            <consortium name="RefSeq"/>
        </authorList>
    </citation>
    <scope>IDENTIFICATION</scope>
    <source>
        <strain evidence="11">Ishihara</strain>
        <tissue evidence="11">Whole body</tissue>
    </source>
</reference>
<dbReference type="InterPro" id="IPR041588">
    <property type="entry name" value="Integrase_H2C2"/>
</dbReference>
<dbReference type="InterPro" id="IPR036397">
    <property type="entry name" value="RNaseH_sf"/>
</dbReference>
<feature type="compositionally biased region" description="Low complexity" evidence="8">
    <location>
        <begin position="268"/>
        <end position="283"/>
    </location>
</feature>
<keyword evidence="7" id="KW-0695">RNA-directed DNA polymerase</keyword>
<name>A0A9J7ECM1_SPOLT</name>
<dbReference type="SUPFAM" id="SSF53098">
    <property type="entry name" value="Ribonuclease H-like"/>
    <property type="match status" value="1"/>
</dbReference>
<evidence type="ECO:0000256" key="1">
    <source>
        <dbReference type="ARBA" id="ARBA00012493"/>
    </source>
</evidence>
<evidence type="ECO:0000256" key="2">
    <source>
        <dbReference type="ARBA" id="ARBA00022679"/>
    </source>
</evidence>
<dbReference type="Gene3D" id="3.30.420.10">
    <property type="entry name" value="Ribonuclease H-like superfamily/Ribonuclease H"/>
    <property type="match status" value="1"/>
</dbReference>
<dbReference type="InterPro" id="IPR041373">
    <property type="entry name" value="RT_RNaseH"/>
</dbReference>
<evidence type="ECO:0000259" key="9">
    <source>
        <dbReference type="PROSITE" id="PS50994"/>
    </source>
</evidence>
<keyword evidence="4" id="KW-0540">Nuclease</keyword>
<dbReference type="InterPro" id="IPR050951">
    <property type="entry name" value="Retrovirus_Pol_polyprotein"/>
</dbReference>
<feature type="compositionally biased region" description="Polar residues" evidence="8">
    <location>
        <begin position="1357"/>
        <end position="1370"/>
    </location>
</feature>
<dbReference type="InterPro" id="IPR021109">
    <property type="entry name" value="Peptidase_aspartic_dom_sf"/>
</dbReference>
<keyword evidence="3" id="KW-0548">Nucleotidyltransferase</keyword>
<dbReference type="Pfam" id="PF17921">
    <property type="entry name" value="Integrase_H2C2"/>
    <property type="match status" value="1"/>
</dbReference>
<accession>A0A9J7ECM1</accession>
<keyword evidence="10" id="KW-1185">Reference proteome</keyword>
<dbReference type="PROSITE" id="PS50994">
    <property type="entry name" value="INTEGRASE"/>
    <property type="match status" value="1"/>
</dbReference>
<protein>
    <recommendedName>
        <fullName evidence="1">RNA-directed DNA polymerase</fullName>
        <ecNumber evidence="1">2.7.7.49</ecNumber>
    </recommendedName>
</protein>
<dbReference type="FunFam" id="3.30.420.10:FF:000063">
    <property type="entry name" value="Retrovirus-related Pol polyprotein from transposon 297-like Protein"/>
    <property type="match status" value="1"/>
</dbReference>
<keyword evidence="6" id="KW-0378">Hydrolase</keyword>
<proteinExistence type="predicted"/>
<evidence type="ECO:0000256" key="5">
    <source>
        <dbReference type="ARBA" id="ARBA00022759"/>
    </source>
</evidence>
<dbReference type="InterPro" id="IPR012337">
    <property type="entry name" value="RNaseH-like_sf"/>
</dbReference>
<dbReference type="GO" id="GO:0003964">
    <property type="term" value="F:RNA-directed DNA polymerase activity"/>
    <property type="evidence" value="ECO:0007669"/>
    <property type="project" value="UniProtKB-KW"/>
</dbReference>
<evidence type="ECO:0000256" key="8">
    <source>
        <dbReference type="SAM" id="MobiDB-lite"/>
    </source>
</evidence>
<dbReference type="KEGG" id="sliu:111355751"/>
<dbReference type="Gene3D" id="1.10.340.70">
    <property type="match status" value="1"/>
</dbReference>
<dbReference type="InterPro" id="IPR043502">
    <property type="entry name" value="DNA/RNA_pol_sf"/>
</dbReference>
<feature type="region of interest" description="Disordered" evidence="8">
    <location>
        <begin position="1325"/>
        <end position="1394"/>
    </location>
</feature>
<dbReference type="RefSeq" id="XP_022825572.1">
    <property type="nucleotide sequence ID" value="XM_022969804.1"/>
</dbReference>
<evidence type="ECO:0000256" key="6">
    <source>
        <dbReference type="ARBA" id="ARBA00022801"/>
    </source>
</evidence>
<dbReference type="Proteomes" id="UP000301870">
    <property type="component" value="Chromosome 21"/>
</dbReference>
<dbReference type="EC" id="2.7.7.49" evidence="1"/>
<feature type="compositionally biased region" description="Polar residues" evidence="8">
    <location>
        <begin position="1325"/>
        <end position="1336"/>
    </location>
</feature>
<dbReference type="PANTHER" id="PTHR37984">
    <property type="entry name" value="PROTEIN CBG26694"/>
    <property type="match status" value="1"/>
</dbReference>
<evidence type="ECO:0000256" key="4">
    <source>
        <dbReference type="ARBA" id="ARBA00022722"/>
    </source>
</evidence>
<feature type="compositionally biased region" description="Acidic residues" evidence="8">
    <location>
        <begin position="1340"/>
        <end position="1350"/>
    </location>
</feature>
<evidence type="ECO:0000256" key="7">
    <source>
        <dbReference type="ARBA" id="ARBA00022918"/>
    </source>
</evidence>
<dbReference type="FunFam" id="3.30.70.270:FF:000020">
    <property type="entry name" value="Transposon Tf2-6 polyprotein-like Protein"/>
    <property type="match status" value="1"/>
</dbReference>
<dbReference type="Gene3D" id="3.10.10.10">
    <property type="entry name" value="HIV Type 1 Reverse Transcriptase, subunit A, domain 1"/>
    <property type="match status" value="1"/>
</dbReference>
<dbReference type="CDD" id="cd01647">
    <property type="entry name" value="RT_LTR"/>
    <property type="match status" value="1"/>
</dbReference>
<dbReference type="PANTHER" id="PTHR37984:SF5">
    <property type="entry name" value="PROTEIN NYNRIN-LIKE"/>
    <property type="match status" value="1"/>
</dbReference>
<dbReference type="GO" id="GO:0015074">
    <property type="term" value="P:DNA integration"/>
    <property type="evidence" value="ECO:0007669"/>
    <property type="project" value="InterPro"/>
</dbReference>
<organism evidence="10 11">
    <name type="scientific">Spodoptera litura</name>
    <name type="common">Asian cotton leafworm</name>
    <dbReference type="NCBI Taxonomy" id="69820"/>
    <lineage>
        <taxon>Eukaryota</taxon>
        <taxon>Metazoa</taxon>
        <taxon>Ecdysozoa</taxon>
        <taxon>Arthropoda</taxon>
        <taxon>Hexapoda</taxon>
        <taxon>Insecta</taxon>
        <taxon>Pterygota</taxon>
        <taxon>Neoptera</taxon>
        <taxon>Endopterygota</taxon>
        <taxon>Lepidoptera</taxon>
        <taxon>Glossata</taxon>
        <taxon>Ditrysia</taxon>
        <taxon>Noctuoidea</taxon>
        <taxon>Noctuidae</taxon>
        <taxon>Amphipyrinae</taxon>
        <taxon>Spodoptera</taxon>
    </lineage>
</organism>
<dbReference type="GO" id="GO:0042575">
    <property type="term" value="C:DNA polymerase complex"/>
    <property type="evidence" value="ECO:0007669"/>
    <property type="project" value="UniProtKB-ARBA"/>
</dbReference>
<evidence type="ECO:0000313" key="11">
    <source>
        <dbReference type="RefSeq" id="XP_022825572.1"/>
    </source>
</evidence>
<gene>
    <name evidence="11" type="primary">LOC111355751</name>
</gene>
<dbReference type="GeneID" id="111355751"/>
<dbReference type="GO" id="GO:0004519">
    <property type="term" value="F:endonuclease activity"/>
    <property type="evidence" value="ECO:0007669"/>
    <property type="project" value="UniProtKB-KW"/>
</dbReference>
<dbReference type="Gene3D" id="2.40.70.10">
    <property type="entry name" value="Acid Proteases"/>
    <property type="match status" value="1"/>
</dbReference>
<dbReference type="FunFam" id="1.10.340.70:FF:000003">
    <property type="entry name" value="Protein CBG25708"/>
    <property type="match status" value="1"/>
</dbReference>
<dbReference type="InterPro" id="IPR001584">
    <property type="entry name" value="Integrase_cat-core"/>
</dbReference>